<dbReference type="PANTHER" id="PTHR36928:SF1">
    <property type="entry name" value="PHOSPHATASE YCDX-RELATED"/>
    <property type="match status" value="1"/>
</dbReference>
<keyword evidence="3 4" id="KW-0862">Zinc</keyword>
<evidence type="ECO:0000256" key="1">
    <source>
        <dbReference type="ARBA" id="ARBA00022723"/>
    </source>
</evidence>
<comment type="caution">
    <text evidence="6">The sequence shown here is derived from an EMBL/GenBank/DDBJ whole genome shotgun (WGS) entry which is preliminary data.</text>
</comment>
<organism evidence="6 7">
    <name type="scientific">Photobacterium sanctipauli</name>
    <dbReference type="NCBI Taxonomy" id="1342794"/>
    <lineage>
        <taxon>Bacteria</taxon>
        <taxon>Pseudomonadati</taxon>
        <taxon>Pseudomonadota</taxon>
        <taxon>Gammaproteobacteria</taxon>
        <taxon>Vibrionales</taxon>
        <taxon>Vibrionaceae</taxon>
        <taxon>Photobacterium</taxon>
    </lineage>
</organism>
<keyword evidence="2 4" id="KW-0378">Hydrolase</keyword>
<feature type="binding site" evidence="4">
    <location>
        <position position="8"/>
    </location>
    <ligand>
        <name>Zn(2+)</name>
        <dbReference type="ChEBI" id="CHEBI:29105"/>
        <label>1</label>
    </ligand>
</feature>
<dbReference type="GO" id="GO:0016791">
    <property type="term" value="F:phosphatase activity"/>
    <property type="evidence" value="ECO:0007669"/>
    <property type="project" value="UniProtKB-UniRule"/>
</dbReference>
<dbReference type="InterPro" id="IPR016195">
    <property type="entry name" value="Pol/histidinol_Pase-like"/>
</dbReference>
<evidence type="ECO:0000256" key="3">
    <source>
        <dbReference type="ARBA" id="ARBA00022833"/>
    </source>
</evidence>
<keyword evidence="7" id="KW-1185">Reference proteome</keyword>
<dbReference type="EMBL" id="PYMA01000003">
    <property type="protein sequence ID" value="PSW20862.1"/>
    <property type="molecule type" value="Genomic_DNA"/>
</dbReference>
<comment type="cofactor">
    <cofactor evidence="4">
        <name>Zn(2+)</name>
        <dbReference type="ChEBI" id="CHEBI:29105"/>
    </cofactor>
    <text evidence="4">Binds 3 Zn(2+) ions per subunit.</text>
</comment>
<dbReference type="GO" id="GO:0071978">
    <property type="term" value="P:bacterial-type flagellum-dependent swarming motility"/>
    <property type="evidence" value="ECO:0007669"/>
    <property type="project" value="TreeGrafter"/>
</dbReference>
<dbReference type="OrthoDB" id="9808747at2"/>
<dbReference type="InterPro" id="IPR023710">
    <property type="entry name" value="Phosphatase_YcdX_put"/>
</dbReference>
<name>A0A2T3NXA9_9GAMM</name>
<dbReference type="Proteomes" id="UP000241771">
    <property type="component" value="Unassembled WGS sequence"/>
</dbReference>
<dbReference type="Gene3D" id="3.20.20.140">
    <property type="entry name" value="Metal-dependent hydrolases"/>
    <property type="match status" value="1"/>
</dbReference>
<feature type="binding site" evidence="4">
    <location>
        <position position="74"/>
    </location>
    <ligand>
        <name>Zn(2+)</name>
        <dbReference type="ChEBI" id="CHEBI:29105"/>
        <label>3</label>
    </ligand>
</feature>
<keyword evidence="1 4" id="KW-0479">Metal-binding</keyword>
<dbReference type="GO" id="GO:0005829">
    <property type="term" value="C:cytosol"/>
    <property type="evidence" value="ECO:0007669"/>
    <property type="project" value="TreeGrafter"/>
</dbReference>
<dbReference type="InterPro" id="IPR050243">
    <property type="entry name" value="PHP_phosphatase"/>
</dbReference>
<feature type="binding site" evidence="4">
    <location>
        <position position="196"/>
    </location>
    <ligand>
        <name>Zn(2+)</name>
        <dbReference type="ChEBI" id="CHEBI:29105"/>
        <label>2</label>
    </ligand>
</feature>
<dbReference type="InterPro" id="IPR003141">
    <property type="entry name" value="Pol/His_phosphatase_N"/>
</dbReference>
<dbReference type="GO" id="GO:0008270">
    <property type="term" value="F:zinc ion binding"/>
    <property type="evidence" value="ECO:0007669"/>
    <property type="project" value="UniProtKB-UniRule"/>
</dbReference>
<feature type="binding site" evidence="4">
    <location>
        <position position="102"/>
    </location>
    <ligand>
        <name>Zn(2+)</name>
        <dbReference type="ChEBI" id="CHEBI:29105"/>
        <label>3</label>
    </ligand>
</feature>
<feature type="binding site" evidence="4">
    <location>
        <position position="10"/>
    </location>
    <ligand>
        <name>Zn(2+)</name>
        <dbReference type="ChEBI" id="CHEBI:29105"/>
        <label>1</label>
    </ligand>
</feature>
<dbReference type="CDD" id="cd07437">
    <property type="entry name" value="PHP_HisPPase_Ycdx_like"/>
    <property type="match status" value="1"/>
</dbReference>
<feature type="binding site" evidence="4">
    <location>
        <position position="16"/>
    </location>
    <ligand>
        <name>Zn(2+)</name>
        <dbReference type="ChEBI" id="CHEBI:29105"/>
        <label>2</label>
    </ligand>
</feature>
<feature type="binding site" evidence="4">
    <location>
        <position position="194"/>
    </location>
    <ligand>
        <name>Zn(2+)</name>
        <dbReference type="ChEBI" id="CHEBI:29105"/>
        <label>1</label>
    </ligand>
</feature>
<evidence type="ECO:0000259" key="5">
    <source>
        <dbReference type="SMART" id="SM00481"/>
    </source>
</evidence>
<evidence type="ECO:0000256" key="4">
    <source>
        <dbReference type="HAMAP-Rule" id="MF_01561"/>
    </source>
</evidence>
<comment type="similarity">
    <text evidence="4">Belongs to the PHP family.</text>
</comment>
<gene>
    <name evidence="6" type="ORF">C9I98_08485</name>
</gene>
<dbReference type="NCBIfam" id="NF006702">
    <property type="entry name" value="PRK09248.1"/>
    <property type="match status" value="1"/>
</dbReference>
<feature type="domain" description="Polymerase/histidinol phosphatase N-terminal" evidence="5">
    <location>
        <begin position="5"/>
        <end position="79"/>
    </location>
</feature>
<feature type="binding site" evidence="4">
    <location>
        <position position="41"/>
    </location>
    <ligand>
        <name>Zn(2+)</name>
        <dbReference type="ChEBI" id="CHEBI:29105"/>
        <label>2</label>
    </ligand>
</feature>
<dbReference type="AlphaFoldDB" id="A0A2T3NXA9"/>
<dbReference type="PANTHER" id="PTHR36928">
    <property type="entry name" value="PHOSPHATASE YCDX-RELATED"/>
    <property type="match status" value="1"/>
</dbReference>
<accession>A0A2T3NXA9</accession>
<dbReference type="RefSeq" id="WP_036822753.1">
    <property type="nucleotide sequence ID" value="NZ_JGVO01000419.1"/>
</dbReference>
<reference evidence="6 7" key="1">
    <citation type="submission" date="2018-01" db="EMBL/GenBank/DDBJ databases">
        <title>Whole genome sequencing of Histamine producing bacteria.</title>
        <authorList>
            <person name="Butler K."/>
        </authorList>
    </citation>
    <scope>NUCLEOTIDE SEQUENCE [LARGE SCALE GENOMIC DNA]</scope>
    <source>
        <strain evidence="6 7">DSM 100436</strain>
    </source>
</reference>
<dbReference type="Pfam" id="PF02811">
    <property type="entry name" value="PHP"/>
    <property type="match status" value="1"/>
</dbReference>
<feature type="binding site" evidence="4">
    <location>
        <position position="132"/>
    </location>
    <ligand>
        <name>Zn(2+)</name>
        <dbReference type="ChEBI" id="CHEBI:29105"/>
        <label>3</label>
    </ligand>
</feature>
<dbReference type="SMART" id="SM00481">
    <property type="entry name" value="POLIIIAc"/>
    <property type="match status" value="1"/>
</dbReference>
<evidence type="ECO:0000313" key="6">
    <source>
        <dbReference type="EMBL" id="PSW20862.1"/>
    </source>
</evidence>
<dbReference type="HAMAP" id="MF_01561">
    <property type="entry name" value="YcdX_phosphat"/>
    <property type="match status" value="1"/>
</dbReference>
<protein>
    <submittedName>
        <fullName evidence="6">Phosphatase</fullName>
    </submittedName>
</protein>
<feature type="binding site" evidence="4">
    <location>
        <position position="74"/>
    </location>
    <ligand>
        <name>Zn(2+)</name>
        <dbReference type="ChEBI" id="CHEBI:29105"/>
        <label>1</label>
    </ligand>
</feature>
<evidence type="ECO:0000313" key="7">
    <source>
        <dbReference type="Proteomes" id="UP000241771"/>
    </source>
</evidence>
<evidence type="ECO:0000256" key="2">
    <source>
        <dbReference type="ARBA" id="ARBA00022801"/>
    </source>
</evidence>
<dbReference type="SUPFAM" id="SSF89550">
    <property type="entry name" value="PHP domain-like"/>
    <property type="match status" value="1"/>
</dbReference>
<proteinExistence type="inferred from homology"/>
<sequence>MDIVIDSHTHTVASGHAYSTIIENALAAKHKQLKLLCTTDHAPQMPGAPHYWHFNNQRILPRFLHGVGILRGVEANTLNVQGEIDLPASTDQHLDWVIASFHEPVFKPATEADHTEALLNVIKSSRVDVLGHLGNPNYPFDIEKVLRCAKEFNVAIEVNNTSLTGKSRKGSDVRCSTIVEVGKAVGVYFTTGSDAHFCEEIARLDLAIDLLKQHGVDEEKVLTTSTSRFLNFLLLRGKQEIPEFETLYE</sequence>
<dbReference type="InterPro" id="IPR004013">
    <property type="entry name" value="PHP_dom"/>
</dbReference>